<dbReference type="EMBL" id="CP031223">
    <property type="protein sequence ID" value="QFG01166.1"/>
    <property type="molecule type" value="Genomic_DNA"/>
</dbReference>
<dbReference type="KEGG" id="psyo:PB01_10320"/>
<dbReference type="NCBIfam" id="NF037981">
    <property type="entry name" value="NCS2_1"/>
    <property type="match status" value="1"/>
</dbReference>
<accession>A0A5J6ST35</accession>
<evidence type="ECO:0000256" key="7">
    <source>
        <dbReference type="SAM" id="Phobius"/>
    </source>
</evidence>
<feature type="transmembrane region" description="Helical" evidence="7">
    <location>
        <begin position="234"/>
        <end position="253"/>
    </location>
</feature>
<name>A0A5J6ST35_9BACI</name>
<dbReference type="PANTHER" id="PTHR42810">
    <property type="entry name" value="PURINE PERMEASE C1399.01C-RELATED"/>
    <property type="match status" value="1"/>
</dbReference>
<feature type="transmembrane region" description="Helical" evidence="7">
    <location>
        <begin position="162"/>
        <end position="180"/>
    </location>
</feature>
<dbReference type="OrthoDB" id="5597247at2"/>
<protein>
    <submittedName>
        <fullName evidence="8">Uracil/xanthine transporter</fullName>
    </submittedName>
</protein>
<reference evidence="8 9" key="1">
    <citation type="submission" date="2018-07" db="EMBL/GenBank/DDBJ databases">
        <title>Complete genome sequence of Psychrobacillus sp. PB01, isolated from iceberg, and comparative genome analysis of Psychrobacillus strains.</title>
        <authorList>
            <person name="Lee P.C."/>
        </authorList>
    </citation>
    <scope>NUCLEOTIDE SEQUENCE [LARGE SCALE GENOMIC DNA]</scope>
    <source>
        <strain evidence="8 9">PB01</strain>
    </source>
</reference>
<dbReference type="InterPro" id="IPR006043">
    <property type="entry name" value="NCS2"/>
</dbReference>
<feature type="transmembrane region" description="Helical" evidence="7">
    <location>
        <begin position="12"/>
        <end position="33"/>
    </location>
</feature>
<keyword evidence="6 7" id="KW-0472">Membrane</keyword>
<evidence type="ECO:0000256" key="3">
    <source>
        <dbReference type="ARBA" id="ARBA00022448"/>
    </source>
</evidence>
<comment type="similarity">
    <text evidence="2">Belongs to the nucleobase:cation symporter-2 (NCS2) (TC 2.A.40) family.</text>
</comment>
<evidence type="ECO:0000313" key="9">
    <source>
        <dbReference type="Proteomes" id="UP000325517"/>
    </source>
</evidence>
<evidence type="ECO:0000256" key="2">
    <source>
        <dbReference type="ARBA" id="ARBA00008821"/>
    </source>
</evidence>
<dbReference type="GO" id="GO:0042907">
    <property type="term" value="F:xanthine transmembrane transporter activity"/>
    <property type="evidence" value="ECO:0007669"/>
    <property type="project" value="TreeGrafter"/>
</dbReference>
<dbReference type="AlphaFoldDB" id="A0A5J6ST35"/>
<keyword evidence="3" id="KW-0813">Transport</keyword>
<feature type="transmembrane region" description="Helical" evidence="7">
    <location>
        <begin position="102"/>
        <end position="122"/>
    </location>
</feature>
<keyword evidence="4 7" id="KW-0812">Transmembrane</keyword>
<feature type="transmembrane region" description="Helical" evidence="7">
    <location>
        <begin position="365"/>
        <end position="385"/>
    </location>
</feature>
<evidence type="ECO:0000256" key="1">
    <source>
        <dbReference type="ARBA" id="ARBA00004141"/>
    </source>
</evidence>
<feature type="transmembrane region" description="Helical" evidence="7">
    <location>
        <begin position="314"/>
        <end position="334"/>
    </location>
</feature>
<comment type="subcellular location">
    <subcellularLocation>
        <location evidence="1">Membrane</location>
        <topology evidence="1">Multi-pass membrane protein</topology>
    </subcellularLocation>
</comment>
<feature type="transmembrane region" description="Helical" evidence="7">
    <location>
        <begin position="45"/>
        <end position="63"/>
    </location>
</feature>
<evidence type="ECO:0000313" key="8">
    <source>
        <dbReference type="EMBL" id="QFG01166.1"/>
    </source>
</evidence>
<dbReference type="PANTHER" id="PTHR42810:SF6">
    <property type="entry name" value="PURINE PERMEASE YBBY-RELATED"/>
    <property type="match status" value="1"/>
</dbReference>
<organism evidence="8 9">
    <name type="scientific">Psychrobacillus glaciei</name>
    <dbReference type="NCBI Taxonomy" id="2283160"/>
    <lineage>
        <taxon>Bacteria</taxon>
        <taxon>Bacillati</taxon>
        <taxon>Bacillota</taxon>
        <taxon>Bacilli</taxon>
        <taxon>Bacillales</taxon>
        <taxon>Bacillaceae</taxon>
        <taxon>Psychrobacillus</taxon>
    </lineage>
</organism>
<sequence>MIKQEATVTTLASFQWLFFIFANTLVVPISVGAAFQLPTEIIEMIIRYSFIFTGLACILQAWVGHRFPLMEGHSGLMWGLLLNMGISASALGLDFATVGGGIATGIILAGAVTVLVALFNLISIVQKIVTPMVISVYIFLLTFHLIFIFFKGMLKICENGTIDLSVSLFSIGVVIFVSLLKIKGGKGMGNFSILIGIIVGWVLYRIIFPTDLPISSSGSISFTIFPFGAPNLEYGIIFVTFVAGILNLTNSFASIKATAELYKEEVKDNQYRRSIFVTGSFGLISAIFGLVPFTPFTSTIGFLESTNLLKRAPFIISGFMFMSLGFIPSFVGFLGTMPLTVGNAVLFVAYLQLFGTSLNSLKGTLFNSITIFRIAGPVLIGVSIMNIPPALFGSVPVLLQPLITNGLIVGVFISIFMEKLINWDKFEVNLDMGK</sequence>
<feature type="transmembrane region" description="Helical" evidence="7">
    <location>
        <begin position="341"/>
        <end position="359"/>
    </location>
</feature>
<feature type="transmembrane region" description="Helical" evidence="7">
    <location>
        <begin position="274"/>
        <end position="294"/>
    </location>
</feature>
<evidence type="ECO:0000256" key="4">
    <source>
        <dbReference type="ARBA" id="ARBA00022692"/>
    </source>
</evidence>
<feature type="transmembrane region" description="Helical" evidence="7">
    <location>
        <begin position="75"/>
        <end position="96"/>
    </location>
</feature>
<evidence type="ECO:0000256" key="6">
    <source>
        <dbReference type="ARBA" id="ARBA00023136"/>
    </source>
</evidence>
<evidence type="ECO:0000256" key="5">
    <source>
        <dbReference type="ARBA" id="ARBA00022989"/>
    </source>
</evidence>
<feature type="transmembrane region" description="Helical" evidence="7">
    <location>
        <begin position="187"/>
        <end position="207"/>
    </location>
</feature>
<dbReference type="GO" id="GO:0005886">
    <property type="term" value="C:plasma membrane"/>
    <property type="evidence" value="ECO:0007669"/>
    <property type="project" value="TreeGrafter"/>
</dbReference>
<proteinExistence type="inferred from homology"/>
<dbReference type="NCBIfam" id="NF008502">
    <property type="entry name" value="PRK11412.1"/>
    <property type="match status" value="1"/>
</dbReference>
<keyword evidence="5 7" id="KW-1133">Transmembrane helix</keyword>
<gene>
    <name evidence="8" type="ORF">PB01_10320</name>
</gene>
<feature type="transmembrane region" description="Helical" evidence="7">
    <location>
        <begin position="129"/>
        <end position="150"/>
    </location>
</feature>
<feature type="transmembrane region" description="Helical" evidence="7">
    <location>
        <begin position="397"/>
        <end position="417"/>
    </location>
</feature>
<dbReference type="Proteomes" id="UP000325517">
    <property type="component" value="Chromosome"/>
</dbReference>
<keyword evidence="9" id="KW-1185">Reference proteome</keyword>
<dbReference type="Pfam" id="PF00860">
    <property type="entry name" value="Xan_ur_permease"/>
    <property type="match status" value="1"/>
</dbReference>